<evidence type="ECO:0000256" key="3">
    <source>
        <dbReference type="ARBA" id="ARBA00022801"/>
    </source>
</evidence>
<dbReference type="InterPro" id="IPR050178">
    <property type="entry name" value="AspA/AstE_fam"/>
</dbReference>
<evidence type="ECO:0000256" key="4">
    <source>
        <dbReference type="ARBA" id="ARBA00022833"/>
    </source>
</evidence>
<dbReference type="PANTHER" id="PTHR15162:SF7">
    <property type="entry name" value="SUCCINYLGLUTAMATE DESUCCINYLASE"/>
    <property type="match status" value="1"/>
</dbReference>
<dbReference type="PANTHER" id="PTHR15162">
    <property type="entry name" value="ASPARTOACYLASE"/>
    <property type="match status" value="1"/>
</dbReference>
<evidence type="ECO:0000256" key="1">
    <source>
        <dbReference type="ARBA" id="ARBA00001947"/>
    </source>
</evidence>
<dbReference type="EMBL" id="JBHULE010000037">
    <property type="protein sequence ID" value="MFD2565677.1"/>
    <property type="molecule type" value="Genomic_DNA"/>
</dbReference>
<name>A0ABW5LLG0_9FLAO</name>
<evidence type="ECO:0000259" key="5">
    <source>
        <dbReference type="Pfam" id="PF24827"/>
    </source>
</evidence>
<feature type="domain" description="Succinylglutamate desuccinylase/Aspartoacylase catalytic" evidence="5">
    <location>
        <begin position="27"/>
        <end position="152"/>
    </location>
</feature>
<organism evidence="6 7">
    <name type="scientific">Aquimarina rubra</name>
    <dbReference type="NCBI Taxonomy" id="1920033"/>
    <lineage>
        <taxon>Bacteria</taxon>
        <taxon>Pseudomonadati</taxon>
        <taxon>Bacteroidota</taxon>
        <taxon>Flavobacteriia</taxon>
        <taxon>Flavobacteriales</taxon>
        <taxon>Flavobacteriaceae</taxon>
        <taxon>Aquimarina</taxon>
    </lineage>
</organism>
<evidence type="ECO:0000313" key="7">
    <source>
        <dbReference type="Proteomes" id="UP001597319"/>
    </source>
</evidence>
<dbReference type="Gene3D" id="3.40.630.10">
    <property type="entry name" value="Zn peptidases"/>
    <property type="match status" value="1"/>
</dbReference>
<dbReference type="RefSeq" id="WP_378295495.1">
    <property type="nucleotide sequence ID" value="NZ_JBHULE010000037.1"/>
</dbReference>
<sequence length="401" mass="46604">MVKVYSKALDQSIDVERLIGYYKGGQPGPTLIFFGGIHGNEPAGVFALKRVFEELENLKTPMSGTMYGISGNLWALENGVRYHEEDLNRLWTNDTVKDLHSNKLHHDNEDSIQQLEIYNTIKQILHKEKGPFYFFDLHTTSSKTTPFLTVNDSMLNRKFTMQYPIRIILGIEEYLDGPLLSYINERGYVSFGFEAGQHDDPASIKNHISFIYLTMVYSGCVHKSDANFEKHYTLLNDELKKSHKTYEIFYLHKIINGEEFRMKDGFINFQKINKGQNLAISNGKNVAAESNGRIFMPLYQGKGDDGFFIIKKTPYFFLRLSAILRKIRFDHILPTLPGIRWISDKKDALLVNLKVARFFTKQFFHLLGYRSKEIDKTHLIIKNRETASRKEDYKNAVWNRR</sequence>
<reference evidence="7" key="1">
    <citation type="journal article" date="2019" name="Int. J. Syst. Evol. Microbiol.">
        <title>The Global Catalogue of Microorganisms (GCM) 10K type strain sequencing project: providing services to taxonomists for standard genome sequencing and annotation.</title>
        <authorList>
            <consortium name="The Broad Institute Genomics Platform"/>
            <consortium name="The Broad Institute Genome Sequencing Center for Infectious Disease"/>
            <person name="Wu L."/>
            <person name="Ma J."/>
        </authorList>
    </citation>
    <scope>NUCLEOTIDE SEQUENCE [LARGE SCALE GENOMIC DNA]</scope>
    <source>
        <strain evidence="7">KCTC 52274</strain>
    </source>
</reference>
<dbReference type="Proteomes" id="UP001597319">
    <property type="component" value="Unassembled WGS sequence"/>
</dbReference>
<evidence type="ECO:0000256" key="2">
    <source>
        <dbReference type="ARBA" id="ARBA00022723"/>
    </source>
</evidence>
<comment type="caution">
    <text evidence="6">The sequence shown here is derived from an EMBL/GenBank/DDBJ whole genome shotgun (WGS) entry which is preliminary data.</text>
</comment>
<dbReference type="InterPro" id="IPR055438">
    <property type="entry name" value="AstE_AspA_cat"/>
</dbReference>
<proteinExistence type="predicted"/>
<comment type="cofactor">
    <cofactor evidence="1">
        <name>Zn(2+)</name>
        <dbReference type="ChEBI" id="CHEBI:29105"/>
    </cofactor>
</comment>
<keyword evidence="3" id="KW-0378">Hydrolase</keyword>
<gene>
    <name evidence="6" type="ORF">ACFSR1_23580</name>
</gene>
<evidence type="ECO:0000313" key="6">
    <source>
        <dbReference type="EMBL" id="MFD2565677.1"/>
    </source>
</evidence>
<protein>
    <submittedName>
        <fullName evidence="6">Succinylglutamate desuccinylase/aspartoacylase family protein</fullName>
    </submittedName>
</protein>
<keyword evidence="7" id="KW-1185">Reference proteome</keyword>
<keyword evidence="2" id="KW-0479">Metal-binding</keyword>
<dbReference type="SUPFAM" id="SSF53187">
    <property type="entry name" value="Zn-dependent exopeptidases"/>
    <property type="match status" value="1"/>
</dbReference>
<dbReference type="Pfam" id="PF24827">
    <property type="entry name" value="AstE_AspA_cat"/>
    <property type="match status" value="1"/>
</dbReference>
<accession>A0ABW5LLG0</accession>
<keyword evidence="4" id="KW-0862">Zinc</keyword>